<dbReference type="RefSeq" id="WP_131906376.1">
    <property type="nucleotide sequence ID" value="NZ_BAAAFU010000006.1"/>
</dbReference>
<dbReference type="Proteomes" id="UP000294887">
    <property type="component" value="Unassembled WGS sequence"/>
</dbReference>
<reference evidence="1 2" key="1">
    <citation type="submission" date="2019-03" db="EMBL/GenBank/DDBJ databases">
        <title>Genomic Encyclopedia of Type Strains, Phase IV (KMG-IV): sequencing the most valuable type-strain genomes for metagenomic binning, comparative biology and taxonomic classification.</title>
        <authorList>
            <person name="Goeker M."/>
        </authorList>
    </citation>
    <scope>NUCLEOTIDE SEQUENCE [LARGE SCALE GENOMIC DNA]</scope>
    <source>
        <strain evidence="1 2">DSM 24830</strain>
    </source>
</reference>
<sequence length="392" mass="43598">MKKLTIPYLKTLLLLTLFVGLLGVAKTILLNKVGSLKQPLPSVSDASKTIESHDSVAHQQPINKQTSSAKYALPTIYVWSAQGTQAKPSSWNIGDDVIKGVTEDEFGLAHQDIDQSYYFLFELASDEDNEIVDVHKDANKDVAKLATLKLSEFKIAEQFTESIENDLKDALQRASIPRATPSIQASPIVAISSFQDHLARQAELRLQSNVTYDGRYVKIGYPMGDVPKNIGVCTDVVIRSFRGLGIDLQQRVHEDMKRNFHRYPNNWRLSKPDTNIDHRRVPNLITYFKRIGASLAVTHNPADYKVGNIVTWDLGQGLTHIGIVSNSVSAITGNPLIVHNIGAGPELNDMLFKHRITGHFNYGTALSSSRMKSFAKNNDYLDYVDYEGETGS</sequence>
<dbReference type="InterPro" id="IPR009706">
    <property type="entry name" value="DUF1287"/>
</dbReference>
<accession>A0A4R1EZE7</accession>
<evidence type="ECO:0000313" key="2">
    <source>
        <dbReference type="Proteomes" id="UP000294887"/>
    </source>
</evidence>
<comment type="caution">
    <text evidence="1">The sequence shown here is derived from an EMBL/GenBank/DDBJ whole genome shotgun (WGS) entry which is preliminary data.</text>
</comment>
<organism evidence="1 2">
    <name type="scientific">Cocleimonas flava</name>
    <dbReference type="NCBI Taxonomy" id="634765"/>
    <lineage>
        <taxon>Bacteria</taxon>
        <taxon>Pseudomonadati</taxon>
        <taxon>Pseudomonadota</taxon>
        <taxon>Gammaproteobacteria</taxon>
        <taxon>Thiotrichales</taxon>
        <taxon>Thiotrichaceae</taxon>
        <taxon>Cocleimonas</taxon>
    </lineage>
</organism>
<proteinExistence type="predicted"/>
<name>A0A4R1EZE7_9GAMM</name>
<evidence type="ECO:0000313" key="1">
    <source>
        <dbReference type="EMBL" id="TCJ84628.1"/>
    </source>
</evidence>
<dbReference type="EMBL" id="SMFQ01000004">
    <property type="protein sequence ID" value="TCJ84628.1"/>
    <property type="molecule type" value="Genomic_DNA"/>
</dbReference>
<keyword evidence="2" id="KW-1185">Reference proteome</keyword>
<gene>
    <name evidence="1" type="ORF">EV695_2587</name>
</gene>
<dbReference type="Pfam" id="PF06940">
    <property type="entry name" value="DUF1287"/>
    <property type="match status" value="1"/>
</dbReference>
<protein>
    <submittedName>
        <fullName evidence="1">Uncharacterized protein YijF (DUF1287 family)</fullName>
    </submittedName>
</protein>
<dbReference type="AlphaFoldDB" id="A0A4R1EZE7"/>
<dbReference type="OrthoDB" id="114026at2"/>